<evidence type="ECO:0000313" key="2">
    <source>
        <dbReference type="Proteomes" id="UP001156940"/>
    </source>
</evidence>
<evidence type="ECO:0000313" key="1">
    <source>
        <dbReference type="EMBL" id="MDH5823495.1"/>
    </source>
</evidence>
<dbReference type="RefSeq" id="WP_280574691.1">
    <property type="nucleotide sequence ID" value="NZ_JARXRM010000032.1"/>
</dbReference>
<sequence>MPTPLLAQEIHLLERYSSKAYFGAMRDAWERMLRHAERCLEAFVAKLPPDYRDRPLPEQPDIVWGERILPNFRNTADSLNNAYIRLTHGEMQALGVAAMVRSDFSGFSRDYSSDWMDEPQVLARVDGGGAAFWRWLALASQYASNIEFTEGAYWTQGALTHRYNPDARGPLDPPSLWRRYVLSATQTAQTGEPVTRTGIYLPRVDDSCAAFMIEGLPAPPASIGYDPETMQNTSEAECSWRLVEGAEEGSIEDGLADLLSSTAAAGQGRMEAGQTCPRSGWWYSPAKSGARRHFNRGDTFPSVDSDYGGTFWLWAQDQSPPSL</sequence>
<protein>
    <submittedName>
        <fullName evidence="1">Uncharacterized protein</fullName>
    </submittedName>
</protein>
<dbReference type="Proteomes" id="UP001156940">
    <property type="component" value="Unassembled WGS sequence"/>
</dbReference>
<dbReference type="EMBL" id="JARXRM010000032">
    <property type="protein sequence ID" value="MDH5823495.1"/>
    <property type="molecule type" value="Genomic_DNA"/>
</dbReference>
<keyword evidence="2" id="KW-1185">Reference proteome</keyword>
<proteinExistence type="predicted"/>
<comment type="caution">
    <text evidence="1">The sequence shown here is derived from an EMBL/GenBank/DDBJ whole genome shotgun (WGS) entry which is preliminary data.</text>
</comment>
<accession>A0ABT6J9J0</accession>
<gene>
    <name evidence="1" type="ORF">QFW77_10910</name>
</gene>
<reference evidence="1 2" key="1">
    <citation type="submission" date="2023-04" db="EMBL/GenBank/DDBJ databases">
        <title>Luteimonas endophyticus RD2P54.</title>
        <authorList>
            <person name="Sun J.-Q."/>
        </authorList>
    </citation>
    <scope>NUCLEOTIDE SEQUENCE [LARGE SCALE GENOMIC DNA]</scope>
    <source>
        <strain evidence="1 2">RD2P54</strain>
    </source>
</reference>
<organism evidence="1 2">
    <name type="scientific">Luteimonas endophytica</name>
    <dbReference type="NCBI Taxonomy" id="3042023"/>
    <lineage>
        <taxon>Bacteria</taxon>
        <taxon>Pseudomonadati</taxon>
        <taxon>Pseudomonadota</taxon>
        <taxon>Gammaproteobacteria</taxon>
        <taxon>Lysobacterales</taxon>
        <taxon>Lysobacteraceae</taxon>
        <taxon>Luteimonas</taxon>
    </lineage>
</organism>
<name>A0ABT6J9J0_9GAMM</name>